<evidence type="ECO:0000256" key="1">
    <source>
        <dbReference type="SAM" id="MobiDB-lite"/>
    </source>
</evidence>
<feature type="region of interest" description="Disordered" evidence="1">
    <location>
        <begin position="180"/>
        <end position="199"/>
    </location>
</feature>
<dbReference type="Gene3D" id="3.30.870.10">
    <property type="entry name" value="Endonuclease Chain A"/>
    <property type="match status" value="1"/>
</dbReference>
<accession>A0ABM8EF58</accession>
<evidence type="ECO:0008006" key="4">
    <source>
        <dbReference type="Google" id="ProtNLM"/>
    </source>
</evidence>
<keyword evidence="2" id="KW-0614">Plasmid</keyword>
<dbReference type="EMBL" id="AP027146">
    <property type="protein sequence ID" value="BDV36689.1"/>
    <property type="molecule type" value="Genomic_DNA"/>
</dbReference>
<reference evidence="2 3" key="1">
    <citation type="journal article" date="2023" name="Int. J. Syst. Evol. Microbiol.">
        <title>Methylocystis iwaonis sp. nov., a type II methane-oxidizing bacterium from surface soil of a rice paddy field in Japan, and emended description of the genus Methylocystis (ex Whittenbury et al. 1970) Bowman et al. 1993.</title>
        <authorList>
            <person name="Kaise H."/>
            <person name="Sawadogo J.B."/>
            <person name="Alam M.S."/>
            <person name="Ueno C."/>
            <person name="Dianou D."/>
            <person name="Shinjo R."/>
            <person name="Asakawa S."/>
        </authorList>
    </citation>
    <scope>NUCLEOTIDE SEQUENCE [LARGE SCALE GENOMIC DNA]</scope>
    <source>
        <strain evidence="2 3">SS37A-Re</strain>
    </source>
</reference>
<gene>
    <name evidence="2" type="ORF">SS37A_42190</name>
</gene>
<dbReference type="CDD" id="cd09117">
    <property type="entry name" value="PLDc_Bfil_DEXD_like"/>
    <property type="match status" value="1"/>
</dbReference>
<feature type="compositionally biased region" description="Pro residues" evidence="1">
    <location>
        <begin position="185"/>
        <end position="196"/>
    </location>
</feature>
<organism evidence="2 3">
    <name type="scientific">Methylocystis iwaonis</name>
    <dbReference type="NCBI Taxonomy" id="2885079"/>
    <lineage>
        <taxon>Bacteria</taxon>
        <taxon>Pseudomonadati</taxon>
        <taxon>Pseudomonadota</taxon>
        <taxon>Alphaproteobacteria</taxon>
        <taxon>Hyphomicrobiales</taxon>
        <taxon>Methylocystaceae</taxon>
        <taxon>Methylocystis</taxon>
    </lineage>
</organism>
<sequence>MRLVVQSPTQPERIIGALEDIIDNETAEMRLSVAYVTASGVQLLIERLTERLGVSKWRKMRKRLITCVDYGITEPEAMTAWGALPLSSLHVHNADLITSTDFTPKIAFHIKMYEFRTGKKANLLVGSANLSERALVFNWEAASVHVGISNLKVLDGRWKQMRVGAIAADAALIAAYDAARRKHPPPPPPPIPPPSNSPSDSLWEAINSATCDPAGYEYFWVDAGYLSGGSQNQLELPRGANRYFGFSFANYDLPQEPIGTIGLAVRSALHSDRPLSWHGDNRMERVNLPTGFNYAGNVMLFRRRATWFDLTWTPLGSERAAAWAGASEAVGRRYWVGKKGGRVCGLF</sequence>
<proteinExistence type="predicted"/>
<protein>
    <recommendedName>
        <fullName evidence="4">Phospholipase D-like domain-containing protein</fullName>
    </recommendedName>
</protein>
<dbReference type="RefSeq" id="WP_281932806.1">
    <property type="nucleotide sequence ID" value="NZ_AP027146.1"/>
</dbReference>
<geneLocation type="plasmid" evidence="2 3">
    <name>pSS37A-Re-4</name>
</geneLocation>
<evidence type="ECO:0000313" key="2">
    <source>
        <dbReference type="EMBL" id="BDV36689.1"/>
    </source>
</evidence>
<dbReference type="Proteomes" id="UP001317629">
    <property type="component" value="Plasmid pSS37A-Re-4"/>
</dbReference>
<name>A0ABM8EF58_9HYPH</name>
<keyword evidence="3" id="KW-1185">Reference proteome</keyword>
<evidence type="ECO:0000313" key="3">
    <source>
        <dbReference type="Proteomes" id="UP001317629"/>
    </source>
</evidence>